<evidence type="ECO:0000313" key="1">
    <source>
        <dbReference type="EMBL" id="QOU03686.1"/>
    </source>
</evidence>
<protein>
    <submittedName>
        <fullName evidence="1">Glycosyl transferase</fullName>
    </submittedName>
</protein>
<organism evidence="1 2">
    <name type="scientific">Pseudomonas fluorescens</name>
    <dbReference type="NCBI Taxonomy" id="294"/>
    <lineage>
        <taxon>Bacteria</taxon>
        <taxon>Pseudomonadati</taxon>
        <taxon>Pseudomonadota</taxon>
        <taxon>Gammaproteobacteria</taxon>
        <taxon>Pseudomonadales</taxon>
        <taxon>Pseudomonadaceae</taxon>
        <taxon>Pseudomonas</taxon>
    </lineage>
</organism>
<dbReference type="Gene3D" id="3.90.550.10">
    <property type="entry name" value="Spore Coat Polysaccharide Biosynthesis Protein SpsA, Chain A"/>
    <property type="match status" value="1"/>
</dbReference>
<gene>
    <name evidence="1" type="ORF">IM720_23730</name>
</gene>
<name>A0A1B3DD30_PSEFL</name>
<reference evidence="1 2" key="1">
    <citation type="submission" date="2020-10" db="EMBL/GenBank/DDBJ databases">
        <title>Complete genome sequence of a novel Pseudomonas fluorescens strain isolated from the flower of kumarahou (Pomaderris kumeraho).</title>
        <authorList>
            <person name="Summers M.C."/>
            <person name="Nowak V."/>
            <person name="Fairhurst M.J."/>
            <person name="Owen J.G."/>
            <person name="Gerth M.L."/>
            <person name="Patrick W.M."/>
        </authorList>
    </citation>
    <scope>NUCLEOTIDE SEQUENCE [LARGE SCALE GENOMIC DNA]</scope>
    <source>
        <strain evidence="1 2">KF1</strain>
    </source>
</reference>
<accession>A0A1B3DD30</accession>
<evidence type="ECO:0000313" key="2">
    <source>
        <dbReference type="Proteomes" id="UP000593833"/>
    </source>
</evidence>
<dbReference type="SUPFAM" id="SSF53448">
    <property type="entry name" value="Nucleotide-diphospho-sugar transferases"/>
    <property type="match status" value="1"/>
</dbReference>
<dbReference type="AlphaFoldDB" id="A0A1B3DD30"/>
<keyword evidence="1" id="KW-0808">Transferase</keyword>
<dbReference type="OrthoDB" id="9801954at2"/>
<dbReference type="GO" id="GO:0016740">
    <property type="term" value="F:transferase activity"/>
    <property type="evidence" value="ECO:0007669"/>
    <property type="project" value="UniProtKB-KW"/>
</dbReference>
<sequence>MKKIHVYTSAACNYIPKVRALVESIKKYHPDWVVHLALSDEVPAGLDLSAEPFDEIHPISSLDIPDVNGWAFCHTIVELSTAIKPFLLARLLDRKDCSGVIYLDPDTVLFSPLNDVLEALQHSNIALTPHQVTPEPTLAAIMDNEISSLKHGIYNLGFLAVAPTETGKQFAQWWSDRLYYFCRAEIHNGLFTDQRWIDLVPAFFEGVCILRTSRLNVAPWNITTRQITGELPDSVMVDGQPLGFYHFTGFDSGAHRTMAWKNAANQPTAHALIKWYADTIADLGKDPLSQVPWAFSRFADGTVIPKAARLIYRERLDLQQAFPDPFATEGGGYLAWWESQGRVEFPALFDSESSAAEILRVTSALTPGYQAGGVPMVFSSSRVRAHLGQVLDDPRHGVLLAKRAWEVLRTEGVPGVMKRISR</sequence>
<dbReference type="EMBL" id="CP063233">
    <property type="protein sequence ID" value="QOU03686.1"/>
    <property type="molecule type" value="Genomic_DNA"/>
</dbReference>
<dbReference type="InterPro" id="IPR029044">
    <property type="entry name" value="Nucleotide-diphossugar_trans"/>
</dbReference>
<proteinExistence type="predicted"/>
<dbReference type="RefSeq" id="WP_069076788.1">
    <property type="nucleotide sequence ID" value="NZ_CP015637.1"/>
</dbReference>
<dbReference type="Proteomes" id="UP000593833">
    <property type="component" value="Chromosome"/>
</dbReference>